<dbReference type="InterPro" id="IPR053841">
    <property type="entry name" value="MksE"/>
</dbReference>
<feature type="region of interest" description="Disordered" evidence="1">
    <location>
        <begin position="1"/>
        <end position="46"/>
    </location>
</feature>
<dbReference type="RefSeq" id="WP_101344428.1">
    <property type="nucleotide sequence ID" value="NZ_PJAI02000002.1"/>
</dbReference>
<protein>
    <submittedName>
        <fullName evidence="2">Uncharacterized protein</fullName>
    </submittedName>
</protein>
<gene>
    <name evidence="2" type="ORF">CWS31_003795</name>
</gene>
<dbReference type="Pfam" id="PF21980">
    <property type="entry name" value="MksE"/>
    <property type="match status" value="1"/>
</dbReference>
<proteinExistence type="predicted"/>
<dbReference type="Proteomes" id="UP000815846">
    <property type="component" value="Unassembled WGS sequence"/>
</dbReference>
<organism evidence="2 3">
    <name type="scientific">Colwellia echini</name>
    <dbReference type="NCBI Taxonomy" id="1982103"/>
    <lineage>
        <taxon>Bacteria</taxon>
        <taxon>Pseudomonadati</taxon>
        <taxon>Pseudomonadota</taxon>
        <taxon>Gammaproteobacteria</taxon>
        <taxon>Alteromonadales</taxon>
        <taxon>Colwelliaceae</taxon>
        <taxon>Colwellia</taxon>
    </lineage>
</organism>
<feature type="compositionally biased region" description="Polar residues" evidence="1">
    <location>
        <begin position="1"/>
        <end position="10"/>
    </location>
</feature>
<evidence type="ECO:0000313" key="3">
    <source>
        <dbReference type="Proteomes" id="UP000815846"/>
    </source>
</evidence>
<keyword evidence="3" id="KW-1185">Reference proteome</keyword>
<evidence type="ECO:0000313" key="2">
    <source>
        <dbReference type="EMBL" id="TYK66913.1"/>
    </source>
</evidence>
<sequence>MNIDLQNTNEHTQKSDNDSDNIAEQDLTEQKISEQGLSEQDLDEQEDFENKLNNPVQQSTTSFDLVNAQQSAAIFRQFNQGKVITKLVFDDINAKNIDNALFTCLFNSSQHFELLYQHLGYELCLHSAGDFYYVRELRADSSDEADDNALKVQAILLQLGRYYSQTGRELEQLCQIQFGFNETDLMVLSKDDESLAILKAIKIENWSKAVDFITSRNFAYKTGSNSWFISSAGKAFLFNLVEQYSQFEQG</sequence>
<name>A0ABY3N0A4_9GAMM</name>
<accession>A0ABY3N0A4</accession>
<reference evidence="2 3" key="1">
    <citation type="submission" date="2019-08" db="EMBL/GenBank/DDBJ databases">
        <title>Microbe sample from Colwellia echini.</title>
        <authorList>
            <person name="Christiansen L."/>
            <person name="Pathiraja D."/>
            <person name="Schultz-Johansen M."/>
            <person name="Choi I.-G."/>
            <person name="Stougaard P."/>
        </authorList>
    </citation>
    <scope>NUCLEOTIDE SEQUENCE [LARGE SCALE GENOMIC DNA]</scope>
    <source>
        <strain evidence="2 3">A3</strain>
    </source>
</reference>
<dbReference type="EMBL" id="PJAI02000002">
    <property type="protein sequence ID" value="TYK66913.1"/>
    <property type="molecule type" value="Genomic_DNA"/>
</dbReference>
<feature type="compositionally biased region" description="Acidic residues" evidence="1">
    <location>
        <begin position="18"/>
        <end position="27"/>
    </location>
</feature>
<evidence type="ECO:0000256" key="1">
    <source>
        <dbReference type="SAM" id="MobiDB-lite"/>
    </source>
</evidence>
<comment type="caution">
    <text evidence="2">The sequence shown here is derived from an EMBL/GenBank/DDBJ whole genome shotgun (WGS) entry which is preliminary data.</text>
</comment>